<proteinExistence type="predicted"/>
<name>A0A1U9KBI3_9BACL</name>
<dbReference type="Proteomes" id="UP000188603">
    <property type="component" value="Chromosome"/>
</dbReference>
<sequence length="99" mass="11293">MKVEQQKTNERLDGIEAKLDATKEQVVKNAEGISLLQAEQQEMKSFVEQIPEIKQAVTETSQDVKTLMTSQAKQDKILERLSVRSIEHEADIAELRKIK</sequence>
<evidence type="ECO:0000313" key="2">
    <source>
        <dbReference type="Proteomes" id="UP000188603"/>
    </source>
</evidence>
<dbReference type="EMBL" id="CP019699">
    <property type="protein sequence ID" value="AQS57408.1"/>
    <property type="molecule type" value="Genomic_DNA"/>
</dbReference>
<protein>
    <submittedName>
        <fullName evidence="1">Uncharacterized protein</fullName>
    </submittedName>
</protein>
<reference evidence="1 2" key="1">
    <citation type="journal article" date="2015" name="Int. J. Syst. Evol. Microbiol.">
        <title>Novibacillus thermophilus gen. nov., sp. nov., a Gram-staining-negative and moderately thermophilic member of the family Thermoactinomycetaceae.</title>
        <authorList>
            <person name="Yang G."/>
            <person name="Chen J."/>
            <person name="Zhou S."/>
        </authorList>
    </citation>
    <scope>NUCLEOTIDE SEQUENCE [LARGE SCALE GENOMIC DNA]</scope>
    <source>
        <strain evidence="1 2">SG-1</strain>
    </source>
</reference>
<accession>A0A1U9KBI3</accession>
<dbReference type="AlphaFoldDB" id="A0A1U9KBI3"/>
<gene>
    <name evidence="1" type="ORF">B0W44_05205</name>
</gene>
<organism evidence="1 2">
    <name type="scientific">Novibacillus thermophilus</name>
    <dbReference type="NCBI Taxonomy" id="1471761"/>
    <lineage>
        <taxon>Bacteria</taxon>
        <taxon>Bacillati</taxon>
        <taxon>Bacillota</taxon>
        <taxon>Bacilli</taxon>
        <taxon>Bacillales</taxon>
        <taxon>Thermoactinomycetaceae</taxon>
        <taxon>Novibacillus</taxon>
    </lineage>
</organism>
<dbReference type="STRING" id="1471761.B0W44_05205"/>
<keyword evidence="2" id="KW-1185">Reference proteome</keyword>
<evidence type="ECO:0000313" key="1">
    <source>
        <dbReference type="EMBL" id="AQS57408.1"/>
    </source>
</evidence>
<dbReference type="KEGG" id="ntr:B0W44_05205"/>